<evidence type="ECO:0000313" key="3">
    <source>
        <dbReference type="Proteomes" id="UP001071230"/>
    </source>
</evidence>
<dbReference type="EMBL" id="LR746496">
    <property type="protein sequence ID" value="CAA7601245.1"/>
    <property type="molecule type" value="Genomic_DNA"/>
</dbReference>
<dbReference type="EMBL" id="CDGJ01000082">
    <property type="protein sequence ID" value="CEJ08476.1"/>
    <property type="molecule type" value="Genomic_DNA"/>
</dbReference>
<reference evidence="2" key="1">
    <citation type="submission" date="2014-11" db="EMBL/GenBank/DDBJ databases">
        <authorList>
            <person name="Hornung B.V."/>
        </authorList>
    </citation>
    <scope>NUCLEOTIDE SEQUENCE</scope>
    <source>
        <strain evidence="2">INE</strain>
    </source>
</reference>
<reference evidence="1" key="2">
    <citation type="submission" date="2020-01" db="EMBL/GenBank/DDBJ databases">
        <authorList>
            <person name="Hornung B."/>
        </authorList>
    </citation>
    <scope>NUCLEOTIDE SEQUENCE</scope>
    <source>
        <strain evidence="1">PacBioINE</strain>
    </source>
</reference>
<sequence length="69" mass="8016">MLAVKRDTQTSPAFRRRSRFQVGDRVITCNCRLGTVVRTDRDELGEYVVVRLDILPGEFAYDPWDVEKV</sequence>
<dbReference type="Proteomes" id="UP001071230">
    <property type="component" value="Unassembled WGS sequence"/>
</dbReference>
<keyword evidence="3" id="KW-1185">Reference proteome</keyword>
<name>A0A8S0Y2V4_9FIRM</name>
<proteinExistence type="predicted"/>
<gene>
    <name evidence="1" type="ORF">DEACI_1899</name>
    <name evidence="2" type="ORF">DEACI_2953</name>
</gene>
<dbReference type="Proteomes" id="UP000836597">
    <property type="component" value="Chromosome"/>
</dbReference>
<evidence type="ECO:0000313" key="2">
    <source>
        <dbReference type="EMBL" id="CEJ08476.1"/>
    </source>
</evidence>
<dbReference type="AlphaFoldDB" id="A0A8S0Y2V4"/>
<organism evidence="1">
    <name type="scientific">Acididesulfobacillus acetoxydans</name>
    <dbReference type="NCBI Taxonomy" id="1561005"/>
    <lineage>
        <taxon>Bacteria</taxon>
        <taxon>Bacillati</taxon>
        <taxon>Bacillota</taxon>
        <taxon>Clostridia</taxon>
        <taxon>Eubacteriales</taxon>
        <taxon>Peptococcaceae</taxon>
        <taxon>Acididesulfobacillus</taxon>
    </lineage>
</organism>
<protein>
    <submittedName>
        <fullName evidence="1">Uncharacterized protein</fullName>
    </submittedName>
</protein>
<accession>A0A8S0Y2V4</accession>
<evidence type="ECO:0000313" key="1">
    <source>
        <dbReference type="EMBL" id="CAA7601245.1"/>
    </source>
</evidence>
<dbReference type="RefSeq" id="WP_240984802.1">
    <property type="nucleotide sequence ID" value="NZ_CDGJ01000082.1"/>
</dbReference>
<dbReference type="KEGG" id="aacx:DEACI_1899"/>